<evidence type="ECO:0000256" key="1">
    <source>
        <dbReference type="ARBA" id="ARBA00008791"/>
    </source>
</evidence>
<reference evidence="3 4" key="1">
    <citation type="journal article" date="2019" name="Int. J. Syst. Evol. Microbiol.">
        <title>The Global Catalogue of Microorganisms (GCM) 10K type strain sequencing project: providing services to taxonomists for standard genome sequencing and annotation.</title>
        <authorList>
            <consortium name="The Broad Institute Genomics Platform"/>
            <consortium name="The Broad Institute Genome Sequencing Center for Infectious Disease"/>
            <person name="Wu L."/>
            <person name="Ma J."/>
        </authorList>
    </citation>
    <scope>NUCLEOTIDE SEQUENCE [LARGE SCALE GENOMIC DNA]</scope>
    <source>
        <strain evidence="3 4">DSM 29988</strain>
    </source>
</reference>
<organism evidence="3 4">
    <name type="scientific">Haloferax namakaokahaiae</name>
    <dbReference type="NCBI Taxonomy" id="1748331"/>
    <lineage>
        <taxon>Archaea</taxon>
        <taxon>Methanobacteriati</taxon>
        <taxon>Methanobacteriota</taxon>
        <taxon>Stenosarchaea group</taxon>
        <taxon>Halobacteria</taxon>
        <taxon>Halobacteriales</taxon>
        <taxon>Haloferacaceae</taxon>
        <taxon>Haloferax</taxon>
    </lineage>
</organism>
<comment type="similarity">
    <text evidence="1">Belongs to the universal stress protein A family.</text>
</comment>
<dbReference type="Pfam" id="PF00582">
    <property type="entry name" value="Usp"/>
    <property type="match status" value="2"/>
</dbReference>
<comment type="caution">
    <text evidence="3">The sequence shown here is derived from an EMBL/GenBank/DDBJ whole genome shotgun (WGS) entry which is preliminary data.</text>
</comment>
<name>A0ABD5ZA97_9EURY</name>
<gene>
    <name evidence="3" type="ORF">ACFQJC_01425</name>
</gene>
<dbReference type="InterPro" id="IPR014729">
    <property type="entry name" value="Rossmann-like_a/b/a_fold"/>
</dbReference>
<dbReference type="PANTHER" id="PTHR46268">
    <property type="entry name" value="STRESS RESPONSE PROTEIN NHAX"/>
    <property type="match status" value="1"/>
</dbReference>
<dbReference type="Gene3D" id="3.40.50.620">
    <property type="entry name" value="HUPs"/>
    <property type="match status" value="2"/>
</dbReference>
<proteinExistence type="inferred from homology"/>
<protein>
    <submittedName>
        <fullName evidence="3">Universal stress protein</fullName>
    </submittedName>
</protein>
<keyword evidence="4" id="KW-1185">Reference proteome</keyword>
<dbReference type="InterPro" id="IPR006016">
    <property type="entry name" value="UspA"/>
</dbReference>
<evidence type="ECO:0000313" key="3">
    <source>
        <dbReference type="EMBL" id="MFC7202160.1"/>
    </source>
</evidence>
<evidence type="ECO:0000313" key="4">
    <source>
        <dbReference type="Proteomes" id="UP001596481"/>
    </source>
</evidence>
<sequence>MHHPRSDRPVLVGIESLDDVQQLVRTAGDLADLGAGTVRLVTVAVKRSDSPFSVFTDETIVREFADNSHELLDRATTPTGVTIERDVLVARSAARGLLAAVEETDPTALVVGWRAQKRRTDAVFGTTIDALVERAPCDLYVERVGHEANGVDSVLLPVAGGPHVETAARAAIAIAARNDARVVVFSVETSGDAAAFVAEGREALADVDVPDVPVETTVRESDDVTDAIVDEAAAHDVVVMGATRRGHLRRKLVGSVPRRVVNRTDRTVILARNGDVVGGPLHSLGRLLRR</sequence>
<feature type="domain" description="UspA" evidence="2">
    <location>
        <begin position="152"/>
        <end position="271"/>
    </location>
</feature>
<evidence type="ECO:0000259" key="2">
    <source>
        <dbReference type="Pfam" id="PF00582"/>
    </source>
</evidence>
<dbReference type="AlphaFoldDB" id="A0ABD5ZA97"/>
<dbReference type="Proteomes" id="UP001596481">
    <property type="component" value="Unassembled WGS sequence"/>
</dbReference>
<dbReference type="SUPFAM" id="SSF52402">
    <property type="entry name" value="Adenine nucleotide alpha hydrolases-like"/>
    <property type="match status" value="2"/>
</dbReference>
<dbReference type="CDD" id="cd00293">
    <property type="entry name" value="USP-like"/>
    <property type="match status" value="2"/>
</dbReference>
<dbReference type="RefSeq" id="WP_390221464.1">
    <property type="nucleotide sequence ID" value="NZ_JBHTAA010000001.1"/>
</dbReference>
<dbReference type="PANTHER" id="PTHR46268:SF6">
    <property type="entry name" value="UNIVERSAL STRESS PROTEIN UP12"/>
    <property type="match status" value="1"/>
</dbReference>
<dbReference type="EMBL" id="JBHTAA010000001">
    <property type="protein sequence ID" value="MFC7202160.1"/>
    <property type="molecule type" value="Genomic_DNA"/>
</dbReference>
<feature type="domain" description="UspA" evidence="2">
    <location>
        <begin position="8"/>
        <end position="141"/>
    </location>
</feature>
<accession>A0ABD5ZA97</accession>